<dbReference type="Gene3D" id="3.40.50.150">
    <property type="entry name" value="Vaccinia Virus protein VP39"/>
    <property type="match status" value="1"/>
</dbReference>
<dbReference type="GO" id="GO:0008757">
    <property type="term" value="F:S-adenosylmethionine-dependent methyltransferase activity"/>
    <property type="evidence" value="ECO:0007669"/>
    <property type="project" value="InterPro"/>
</dbReference>
<dbReference type="InterPro" id="IPR013216">
    <property type="entry name" value="Methyltransf_11"/>
</dbReference>
<sequence length="218" mass="23879">MKKILNVGSGSGPAQRLSPLIEGDRWEEVRFDIDPEVKPHVQGSISDLSSFFGENSFDGVWSSHVLEHLYAHEVFPALSHFHHILRPTGFAIILCPDLTAVAKFIVEKGMTTVAYNSPAGPIRPLDMLYGHSRAIENGRLAMAHRTGFTAQRLGNLLRMAGFDKILVRAAHFELRALALMPEADSEAISKELAPLKFDFEATGSSAGRELEDSATGRA</sequence>
<dbReference type="GO" id="GO:0032259">
    <property type="term" value="P:methylation"/>
    <property type="evidence" value="ECO:0007669"/>
    <property type="project" value="UniProtKB-KW"/>
</dbReference>
<dbReference type="Proteomes" id="UP000285523">
    <property type="component" value="Unassembled WGS sequence"/>
</dbReference>
<feature type="domain" description="Methyltransferase type 11" evidence="1">
    <location>
        <begin position="26"/>
        <end position="93"/>
    </location>
</feature>
<protein>
    <submittedName>
        <fullName evidence="2">Methyltransferase domain-containing protein</fullName>
    </submittedName>
</protein>
<keyword evidence="2" id="KW-0808">Transferase</keyword>
<keyword evidence="2" id="KW-0489">Methyltransferase</keyword>
<dbReference type="AlphaFoldDB" id="A0A418UZE2"/>
<reference evidence="2 3" key="1">
    <citation type="submission" date="2018-09" db="EMBL/GenBank/DDBJ databases">
        <title>Draft genome sequence of Rhodopseudomonas palustris 2.1.18.</title>
        <authorList>
            <person name="Robertson S.L."/>
            <person name="Meyer T.E."/>
            <person name="Kyndt J.A."/>
        </authorList>
    </citation>
    <scope>NUCLEOTIDE SEQUENCE [LARGE SCALE GENOMIC DNA]</scope>
    <source>
        <strain evidence="2 3">2.1.18</strain>
    </source>
</reference>
<dbReference type="SUPFAM" id="SSF53335">
    <property type="entry name" value="S-adenosyl-L-methionine-dependent methyltransferases"/>
    <property type="match status" value="1"/>
</dbReference>
<dbReference type="InterPro" id="IPR029063">
    <property type="entry name" value="SAM-dependent_MTases_sf"/>
</dbReference>
<organism evidence="2 3">
    <name type="scientific">Rhodopseudomonas palustris</name>
    <dbReference type="NCBI Taxonomy" id="1076"/>
    <lineage>
        <taxon>Bacteria</taxon>
        <taxon>Pseudomonadati</taxon>
        <taxon>Pseudomonadota</taxon>
        <taxon>Alphaproteobacteria</taxon>
        <taxon>Hyphomicrobiales</taxon>
        <taxon>Nitrobacteraceae</taxon>
        <taxon>Rhodopseudomonas</taxon>
    </lineage>
</organism>
<name>A0A418UZE2_RHOPL</name>
<proteinExistence type="predicted"/>
<gene>
    <name evidence="2" type="ORF">D4Q52_21365</name>
</gene>
<accession>A0A418UZE2</accession>
<dbReference type="Pfam" id="PF08241">
    <property type="entry name" value="Methyltransf_11"/>
    <property type="match status" value="1"/>
</dbReference>
<comment type="caution">
    <text evidence="2">The sequence shown here is derived from an EMBL/GenBank/DDBJ whole genome shotgun (WGS) entry which is preliminary data.</text>
</comment>
<evidence type="ECO:0000313" key="3">
    <source>
        <dbReference type="Proteomes" id="UP000285523"/>
    </source>
</evidence>
<dbReference type="EMBL" id="QYYD01000026">
    <property type="protein sequence ID" value="RJF68732.1"/>
    <property type="molecule type" value="Genomic_DNA"/>
</dbReference>
<evidence type="ECO:0000259" key="1">
    <source>
        <dbReference type="Pfam" id="PF08241"/>
    </source>
</evidence>
<dbReference type="RefSeq" id="WP_119858594.1">
    <property type="nucleotide sequence ID" value="NZ_QYYD01000026.1"/>
</dbReference>
<dbReference type="OrthoDB" id="21342at2"/>
<evidence type="ECO:0000313" key="2">
    <source>
        <dbReference type="EMBL" id="RJF68732.1"/>
    </source>
</evidence>